<proteinExistence type="predicted"/>
<gene>
    <name evidence="1" type="ORF">JCGZ_19795</name>
</gene>
<dbReference type="AlphaFoldDB" id="A0A067JYY9"/>
<organism evidence="1 2">
    <name type="scientific">Jatropha curcas</name>
    <name type="common">Barbados nut</name>
    <dbReference type="NCBI Taxonomy" id="180498"/>
    <lineage>
        <taxon>Eukaryota</taxon>
        <taxon>Viridiplantae</taxon>
        <taxon>Streptophyta</taxon>
        <taxon>Embryophyta</taxon>
        <taxon>Tracheophyta</taxon>
        <taxon>Spermatophyta</taxon>
        <taxon>Magnoliopsida</taxon>
        <taxon>eudicotyledons</taxon>
        <taxon>Gunneridae</taxon>
        <taxon>Pentapetalae</taxon>
        <taxon>rosids</taxon>
        <taxon>fabids</taxon>
        <taxon>Malpighiales</taxon>
        <taxon>Euphorbiaceae</taxon>
        <taxon>Crotonoideae</taxon>
        <taxon>Jatropheae</taxon>
        <taxon>Jatropha</taxon>
    </lineage>
</organism>
<evidence type="ECO:0000313" key="1">
    <source>
        <dbReference type="EMBL" id="KDP28033.1"/>
    </source>
</evidence>
<dbReference type="Proteomes" id="UP000027138">
    <property type="component" value="Unassembled WGS sequence"/>
</dbReference>
<name>A0A067JYY9_JATCU</name>
<reference evidence="1 2" key="1">
    <citation type="journal article" date="2014" name="PLoS ONE">
        <title>Global Analysis of Gene Expression Profiles in Physic Nut (Jatropha curcas L.) Seedlings Exposed to Salt Stress.</title>
        <authorList>
            <person name="Zhang L."/>
            <person name="Zhang C."/>
            <person name="Wu P."/>
            <person name="Chen Y."/>
            <person name="Li M."/>
            <person name="Jiang H."/>
            <person name="Wu G."/>
        </authorList>
    </citation>
    <scope>NUCLEOTIDE SEQUENCE [LARGE SCALE GENOMIC DNA]</scope>
    <source>
        <strain evidence="2">cv. GZQX0401</strain>
        <tissue evidence="1">Young leaves</tissue>
    </source>
</reference>
<evidence type="ECO:0000313" key="2">
    <source>
        <dbReference type="Proteomes" id="UP000027138"/>
    </source>
</evidence>
<accession>A0A067JYY9</accession>
<dbReference type="EMBL" id="KK914793">
    <property type="protein sequence ID" value="KDP28033.1"/>
    <property type="molecule type" value="Genomic_DNA"/>
</dbReference>
<protein>
    <submittedName>
        <fullName evidence="1">Uncharacterized protein</fullName>
    </submittedName>
</protein>
<sequence>MSHSRLAWRWYWILVGAWGRASSYLLTSGRLLHYCSWILSMPHTCLLRDTWRFTRDLALLGLSSPSSILSGTRGPFLYMSAFAGYGDREIAEAPVSPVRCCGLTPDGGGSASDEARGGGYPARLLRGGR</sequence>
<keyword evidence="2" id="KW-1185">Reference proteome</keyword>